<evidence type="ECO:0000256" key="3">
    <source>
        <dbReference type="RuleBase" id="RU361262"/>
    </source>
</evidence>
<evidence type="ECO:0000313" key="7">
    <source>
        <dbReference type="Proteomes" id="UP001465755"/>
    </source>
</evidence>
<feature type="short sequence motif" description="GXSXG" evidence="2">
    <location>
        <begin position="242"/>
        <end position="246"/>
    </location>
</feature>
<keyword evidence="1 2" id="KW-0443">Lipid metabolism</keyword>
<protein>
    <recommendedName>
        <fullName evidence="3">Patatin</fullName>
        <ecNumber evidence="3">3.1.1.-</ecNumber>
    </recommendedName>
</protein>
<proteinExistence type="inferred from homology"/>
<gene>
    <name evidence="6" type="ORF">WJX73_007160</name>
</gene>
<dbReference type="InterPro" id="IPR002641">
    <property type="entry name" value="PNPLA_dom"/>
</dbReference>
<organism evidence="6 7">
    <name type="scientific">Symbiochloris irregularis</name>
    <dbReference type="NCBI Taxonomy" id="706552"/>
    <lineage>
        <taxon>Eukaryota</taxon>
        <taxon>Viridiplantae</taxon>
        <taxon>Chlorophyta</taxon>
        <taxon>core chlorophytes</taxon>
        <taxon>Trebouxiophyceae</taxon>
        <taxon>Trebouxiales</taxon>
        <taxon>Trebouxiaceae</taxon>
        <taxon>Symbiochloris</taxon>
    </lineage>
</organism>
<feature type="active site" description="Nucleophile" evidence="2">
    <location>
        <position position="244"/>
    </location>
</feature>
<dbReference type="GO" id="GO:0016787">
    <property type="term" value="F:hydrolase activity"/>
    <property type="evidence" value="ECO:0007669"/>
    <property type="project" value="UniProtKB-UniRule"/>
</dbReference>
<evidence type="ECO:0000259" key="5">
    <source>
        <dbReference type="PROSITE" id="PS51635"/>
    </source>
</evidence>
<comment type="caution">
    <text evidence="2">Lacks conserved residue(s) required for the propagation of feature annotation.</text>
</comment>
<feature type="region of interest" description="Disordered" evidence="4">
    <location>
        <begin position="93"/>
        <end position="125"/>
    </location>
</feature>
<feature type="active site" description="Proton acceptor" evidence="2">
    <location>
        <position position="367"/>
    </location>
</feature>
<evidence type="ECO:0000256" key="1">
    <source>
        <dbReference type="ARBA" id="ARBA00023098"/>
    </source>
</evidence>
<feature type="region of interest" description="Disordered" evidence="4">
    <location>
        <begin position="26"/>
        <end position="62"/>
    </location>
</feature>
<accession>A0AAW1NPW2</accession>
<dbReference type="Pfam" id="PF01734">
    <property type="entry name" value="Patatin"/>
    <property type="match status" value="1"/>
</dbReference>
<evidence type="ECO:0000313" key="6">
    <source>
        <dbReference type="EMBL" id="KAK9794392.1"/>
    </source>
</evidence>
<dbReference type="EMBL" id="JALJOQ010000138">
    <property type="protein sequence ID" value="KAK9794392.1"/>
    <property type="molecule type" value="Genomic_DNA"/>
</dbReference>
<evidence type="ECO:0000256" key="2">
    <source>
        <dbReference type="PROSITE-ProRule" id="PRU01161"/>
    </source>
</evidence>
<dbReference type="Proteomes" id="UP001465755">
    <property type="component" value="Unassembled WGS sequence"/>
</dbReference>
<keyword evidence="7" id="KW-1185">Reference proteome</keyword>
<dbReference type="AlphaFoldDB" id="A0AAW1NPW2"/>
<dbReference type="PROSITE" id="PS51635">
    <property type="entry name" value="PNPLA"/>
    <property type="match status" value="1"/>
</dbReference>
<name>A0AAW1NPW2_9CHLO</name>
<dbReference type="EC" id="3.1.1.-" evidence="3"/>
<sequence length="498" mass="53425">MAPILLLAGRAGHGCSPACAPSISVARSGARDSRRPGSVPQAQVKTENDTAADRPSSSVNPPSALQALLARLSSDTTAALANIVPVTFPRASSLRQPHEAAAADDAATSSGIDPEFDGQSASRQVQRCGELEEMQQVESQIMAQLEVQERQTGVQKTLQQWKRSALQQTSDTHTRPQQEQQHPVLEVLQERMQSGSKPGARKDKFKLGLAVEGGGMRGSVTAGMLRALHNLGARDVFDAVYGSSAGAINLTYFLSGQPEGVDIYHEDIANERFCNMRRLFKRNEGPALDLSFLLEDVMCTSKPLDWDAVMNSSVPLKVVASCLDTLQPIILEGFTDENDLRQCLRASAQVPAVAGDPVLHRGRRMVDAAVFEAVPFRAAVSDGCTHVLTLCSRPPSSGGIFATLDDFMANLVKKAVLSPAYMKAAWQRELENLKSFGLTTDQMVLASLDPEAHQLAFLAGSHSYPVIPGANTGFSPICIDASAIRVAAVLPPGNWTQF</sequence>
<feature type="short sequence motif" description="GXGXXG" evidence="2">
    <location>
        <begin position="213"/>
        <end position="218"/>
    </location>
</feature>
<comment type="domain">
    <text evidence="3">The nitrogen atoms of the two glycine residues in the GGXR motif define the oxyanion hole, and stabilize the oxyanion that forms during the nucleophilic attack by the catalytic serine during substrate cleavage.</text>
</comment>
<comment type="similarity">
    <text evidence="3">Belongs to the patatin family.</text>
</comment>
<dbReference type="GO" id="GO:0016042">
    <property type="term" value="P:lipid catabolic process"/>
    <property type="evidence" value="ECO:0007669"/>
    <property type="project" value="UniProtKB-UniRule"/>
</dbReference>
<keyword evidence="2 3" id="KW-0378">Hydrolase</keyword>
<keyword evidence="2 3" id="KW-0442">Lipid degradation</keyword>
<reference evidence="6 7" key="1">
    <citation type="journal article" date="2024" name="Nat. Commun.">
        <title>Phylogenomics reveals the evolutionary origins of lichenization in chlorophyte algae.</title>
        <authorList>
            <person name="Puginier C."/>
            <person name="Libourel C."/>
            <person name="Otte J."/>
            <person name="Skaloud P."/>
            <person name="Haon M."/>
            <person name="Grisel S."/>
            <person name="Petersen M."/>
            <person name="Berrin J.G."/>
            <person name="Delaux P.M."/>
            <person name="Dal Grande F."/>
            <person name="Keller J."/>
        </authorList>
    </citation>
    <scope>NUCLEOTIDE SEQUENCE [LARGE SCALE GENOMIC DNA]</scope>
    <source>
        <strain evidence="6 7">SAG 2036</strain>
    </source>
</reference>
<evidence type="ECO:0000256" key="4">
    <source>
        <dbReference type="SAM" id="MobiDB-lite"/>
    </source>
</evidence>
<comment type="function">
    <text evidence="3">Lipolytic acyl hydrolase (LAH).</text>
</comment>
<feature type="domain" description="PNPLA" evidence="5">
    <location>
        <begin position="209"/>
        <end position="380"/>
    </location>
</feature>
<dbReference type="InterPro" id="IPR016035">
    <property type="entry name" value="Acyl_Trfase/lysoPLipase"/>
</dbReference>
<comment type="caution">
    <text evidence="6">The sequence shown here is derived from an EMBL/GenBank/DDBJ whole genome shotgun (WGS) entry which is preliminary data.</text>
</comment>
<dbReference type="SUPFAM" id="SSF52151">
    <property type="entry name" value="FabD/lysophospholipase-like"/>
    <property type="match status" value="1"/>
</dbReference>
<dbReference type="Gene3D" id="3.40.1090.10">
    <property type="entry name" value="Cytosolic phospholipase A2 catalytic domain"/>
    <property type="match status" value="1"/>
</dbReference>